<dbReference type="STRING" id="269796.Rru_A2374"/>
<dbReference type="GO" id="GO:0009279">
    <property type="term" value="C:cell outer membrane"/>
    <property type="evidence" value="ECO:0007669"/>
    <property type="project" value="UniProtKB-SubCell"/>
</dbReference>
<keyword evidence="12 17" id="KW-0675">Receptor</keyword>
<evidence type="ECO:0000256" key="3">
    <source>
        <dbReference type="ARBA" id="ARBA00022448"/>
    </source>
</evidence>
<dbReference type="FunFam" id="2.170.130.10:FF:000001">
    <property type="entry name" value="Catecholate siderophore TonB-dependent receptor"/>
    <property type="match status" value="1"/>
</dbReference>
<name>Q2RRS1_RHORT</name>
<dbReference type="EMBL" id="CP000230">
    <property type="protein sequence ID" value="ABC23174.1"/>
    <property type="molecule type" value="Genomic_DNA"/>
</dbReference>
<evidence type="ECO:0000256" key="13">
    <source>
        <dbReference type="ARBA" id="ARBA00023237"/>
    </source>
</evidence>
<dbReference type="PANTHER" id="PTHR32552:SF68">
    <property type="entry name" value="FERRICHROME OUTER MEMBRANE TRANSPORTER_PHAGE RECEPTOR"/>
    <property type="match status" value="1"/>
</dbReference>
<protein>
    <submittedName>
        <fullName evidence="17">TonB-dependent siderophore receptor</fullName>
    </submittedName>
</protein>
<evidence type="ECO:0000256" key="2">
    <source>
        <dbReference type="ARBA" id="ARBA00009810"/>
    </source>
</evidence>
<comment type="subcellular location">
    <subcellularLocation>
        <location evidence="1 14">Cell outer membrane</location>
        <topology evidence="1 14">Multi-pass membrane protein</topology>
    </subcellularLocation>
</comment>
<organism evidence="17 18">
    <name type="scientific">Rhodospirillum rubrum (strain ATCC 11170 / ATH 1.1.1 / DSM 467 / LMG 4362 / NCIMB 8255 / S1)</name>
    <dbReference type="NCBI Taxonomy" id="269796"/>
    <lineage>
        <taxon>Bacteria</taxon>
        <taxon>Pseudomonadati</taxon>
        <taxon>Pseudomonadota</taxon>
        <taxon>Alphaproteobacteria</taxon>
        <taxon>Rhodospirillales</taxon>
        <taxon>Rhodospirillaceae</taxon>
        <taxon>Rhodospirillum</taxon>
    </lineage>
</organism>
<dbReference type="Pfam" id="PF00593">
    <property type="entry name" value="TonB_dep_Rec_b-barrel"/>
    <property type="match status" value="1"/>
</dbReference>
<dbReference type="PROSITE" id="PS52016">
    <property type="entry name" value="TONB_DEPENDENT_REC_3"/>
    <property type="match status" value="1"/>
</dbReference>
<dbReference type="InterPro" id="IPR011662">
    <property type="entry name" value="Secretin/TonB_short_N"/>
</dbReference>
<dbReference type="GO" id="GO:0038023">
    <property type="term" value="F:signaling receptor activity"/>
    <property type="evidence" value="ECO:0007669"/>
    <property type="project" value="InterPro"/>
</dbReference>
<evidence type="ECO:0000313" key="18">
    <source>
        <dbReference type="Proteomes" id="UP000001929"/>
    </source>
</evidence>
<dbReference type="InterPro" id="IPR039426">
    <property type="entry name" value="TonB-dep_rcpt-like"/>
</dbReference>
<dbReference type="CDD" id="cd01347">
    <property type="entry name" value="ligand_gated_channel"/>
    <property type="match status" value="1"/>
</dbReference>
<evidence type="ECO:0000256" key="10">
    <source>
        <dbReference type="ARBA" id="ARBA00023077"/>
    </source>
</evidence>
<evidence type="ECO:0000256" key="14">
    <source>
        <dbReference type="PROSITE-ProRule" id="PRU01360"/>
    </source>
</evidence>
<evidence type="ECO:0000256" key="15">
    <source>
        <dbReference type="RuleBase" id="RU003357"/>
    </source>
</evidence>
<keyword evidence="6 14" id="KW-0812">Transmembrane</keyword>
<evidence type="ECO:0000256" key="1">
    <source>
        <dbReference type="ARBA" id="ARBA00004571"/>
    </source>
</evidence>
<dbReference type="InterPro" id="IPR036942">
    <property type="entry name" value="Beta-barrel_TonB_sf"/>
</dbReference>
<gene>
    <name evidence="17" type="ordered locus">Rru_A2374</name>
</gene>
<dbReference type="Proteomes" id="UP000001929">
    <property type="component" value="Chromosome"/>
</dbReference>
<evidence type="ECO:0000256" key="5">
    <source>
        <dbReference type="ARBA" id="ARBA00022496"/>
    </source>
</evidence>
<keyword evidence="3 14" id="KW-0813">Transport</keyword>
<dbReference type="PANTHER" id="PTHR32552">
    <property type="entry name" value="FERRICHROME IRON RECEPTOR-RELATED"/>
    <property type="match status" value="1"/>
</dbReference>
<dbReference type="Gene3D" id="3.55.50.30">
    <property type="match status" value="1"/>
</dbReference>
<evidence type="ECO:0000313" key="17">
    <source>
        <dbReference type="EMBL" id="ABC23174.1"/>
    </source>
</evidence>
<keyword evidence="5" id="KW-0410">Iron transport</keyword>
<comment type="similarity">
    <text evidence="2 14 15">Belongs to the TonB-dependent receptor family.</text>
</comment>
<dbReference type="Pfam" id="PF07715">
    <property type="entry name" value="Plug"/>
    <property type="match status" value="1"/>
</dbReference>
<dbReference type="GO" id="GO:0015891">
    <property type="term" value="P:siderophore transport"/>
    <property type="evidence" value="ECO:0007669"/>
    <property type="project" value="InterPro"/>
</dbReference>
<evidence type="ECO:0000259" key="16">
    <source>
        <dbReference type="SMART" id="SM00965"/>
    </source>
</evidence>
<dbReference type="SUPFAM" id="SSF56935">
    <property type="entry name" value="Porins"/>
    <property type="match status" value="1"/>
</dbReference>
<dbReference type="InterPro" id="IPR012910">
    <property type="entry name" value="Plug_dom"/>
</dbReference>
<dbReference type="SMART" id="SM00965">
    <property type="entry name" value="STN"/>
    <property type="match status" value="1"/>
</dbReference>
<dbReference type="EnsemblBacteria" id="ABC23174">
    <property type="protein sequence ID" value="ABC23174"/>
    <property type="gene ID" value="Rru_A2374"/>
</dbReference>
<reference evidence="17 18" key="1">
    <citation type="journal article" date="2011" name="Stand. Genomic Sci.">
        <title>Complete genome sequence of Rhodospirillum rubrum type strain (S1).</title>
        <authorList>
            <person name="Munk A.C."/>
            <person name="Copeland A."/>
            <person name="Lucas S."/>
            <person name="Lapidus A."/>
            <person name="Del Rio T.G."/>
            <person name="Barry K."/>
            <person name="Detter J.C."/>
            <person name="Hammon N."/>
            <person name="Israni S."/>
            <person name="Pitluck S."/>
            <person name="Brettin T."/>
            <person name="Bruce D."/>
            <person name="Han C."/>
            <person name="Tapia R."/>
            <person name="Gilna P."/>
            <person name="Schmutz J."/>
            <person name="Larimer F."/>
            <person name="Land M."/>
            <person name="Kyrpides N.C."/>
            <person name="Mavromatis K."/>
            <person name="Richardson P."/>
            <person name="Rohde M."/>
            <person name="Goker M."/>
            <person name="Klenk H.P."/>
            <person name="Zhang Y."/>
            <person name="Roberts G.P."/>
            <person name="Reslewic S."/>
            <person name="Schwartz D.C."/>
        </authorList>
    </citation>
    <scope>NUCLEOTIDE SEQUENCE [LARGE SCALE GENOMIC DNA]</scope>
    <source>
        <strain evidence="18">ATCC 11170 / ATH 1.1.1 / DSM 467 / LMG 4362 / NCIMB 8255 / S1</strain>
    </source>
</reference>
<dbReference type="InterPro" id="IPR000531">
    <property type="entry name" value="Beta-barrel_TonB"/>
</dbReference>
<dbReference type="NCBIfam" id="TIGR01783">
    <property type="entry name" value="TonB-siderophor"/>
    <property type="match status" value="1"/>
</dbReference>
<evidence type="ECO:0000256" key="9">
    <source>
        <dbReference type="ARBA" id="ARBA00023065"/>
    </source>
</evidence>
<dbReference type="Gene3D" id="2.170.130.10">
    <property type="entry name" value="TonB-dependent receptor, plug domain"/>
    <property type="match status" value="1"/>
</dbReference>
<proteinExistence type="inferred from homology"/>
<evidence type="ECO:0000256" key="12">
    <source>
        <dbReference type="ARBA" id="ARBA00023170"/>
    </source>
</evidence>
<dbReference type="PATRIC" id="fig|269796.9.peg.2475"/>
<feature type="domain" description="Secretin/TonB short N-terminal" evidence="16">
    <location>
        <begin position="78"/>
        <end position="129"/>
    </location>
</feature>
<keyword evidence="18" id="KW-1185">Reference proteome</keyword>
<keyword evidence="7" id="KW-0732">Signal</keyword>
<dbReference type="GO" id="GO:0015344">
    <property type="term" value="F:siderophore uptake transmembrane transporter activity"/>
    <property type="evidence" value="ECO:0007669"/>
    <property type="project" value="TreeGrafter"/>
</dbReference>
<evidence type="ECO:0000256" key="7">
    <source>
        <dbReference type="ARBA" id="ARBA00022729"/>
    </source>
</evidence>
<evidence type="ECO:0000256" key="11">
    <source>
        <dbReference type="ARBA" id="ARBA00023136"/>
    </source>
</evidence>
<dbReference type="PhylomeDB" id="Q2RRS1"/>
<dbReference type="KEGG" id="rru:Rru_A2374"/>
<dbReference type="RefSeq" id="WP_011390127.1">
    <property type="nucleotide sequence ID" value="NC_007643.1"/>
</dbReference>
<keyword evidence="11 14" id="KW-0472">Membrane</keyword>
<evidence type="ECO:0000256" key="8">
    <source>
        <dbReference type="ARBA" id="ARBA00023004"/>
    </source>
</evidence>
<dbReference type="InterPro" id="IPR010105">
    <property type="entry name" value="TonB_sidphr_rcpt"/>
</dbReference>
<keyword evidence="10 15" id="KW-0798">TonB box</keyword>
<sequence>MTIGLGAARRGTTMTGRRGARPLASLLASTILGWSLASPASEVWAQQPQAIDQHAIRFQIPAQPLASAIDAFIDQSGWQISYSTAVARDKTSSAVAGEMTPAEALRRLVSGTGLAVRLTGADAAALFDPLPQGDDQKTGALTLDTLTVEGAGIDPGVGLGGGVVTRGYVAEAARIGTKTDTDLKKVPQSIAVVSRQELEDRDAQSLVEAVGYSSGVRTGVYGFDPRFDTIHVRGFNVSSEGFYRDGLRDLGGSFSVFRKEPYGFEAVSVLKGPSSTLYGGGSPGGIIDVVSKRPTEQAFNEIEIQAGTRDHRQINLDTSGPVLENDTVLYRLTGLYREADTQYLAAPNDRFYVAPAVTLRSDDRDTHLTLLTEYTDLTTGGAAGYYTSPDLKTRIETGDPAWGDFDQMQWRVGYEFEHRFNDVLALRQNMRYSNIKADMRWTGINDISDDGATATRSTGRIRDEAWTIGVDTHAQADFATGPLSHTVLGGVDVSYIDSDYKYGAGTAPDLNLITGNYGQQAIEGPATLDLIRNTVRQRQTGLYLQDQIEIDRVVLTFGGRYDWLRSQAKNRLDLSSSTEHYDDNFSYRVGLTYLFDNGISPYVSYATSFAPTTGTSASGAAFEPTTGEQVEVGVKYIPDSLPLSINAALFKIRQENVLASDPDNVYFQIQRGEVESTGFEIQATTRPIDGLDLTASYTYLDMEIAAGDNAGKIPSGIPHHQITAWANYVFQSGLAKGLTLGAGSRFYGESWGNDTNTVKNDARVLVDAAIGYDFSALSPQLRGVSAQINGKNLFDNRAVTFASNLSYREEGREVVGSLRYRF</sequence>
<dbReference type="AlphaFoldDB" id="Q2RRS1"/>
<dbReference type="eggNOG" id="COG4773">
    <property type="taxonomic scope" value="Bacteria"/>
</dbReference>
<keyword evidence="9" id="KW-0406">Ion transport</keyword>
<keyword evidence="13 14" id="KW-0998">Cell outer membrane</keyword>
<accession>Q2RRS1</accession>
<evidence type="ECO:0000256" key="6">
    <source>
        <dbReference type="ARBA" id="ARBA00022692"/>
    </source>
</evidence>
<keyword evidence="4 14" id="KW-1134">Transmembrane beta strand</keyword>
<keyword evidence="8" id="KW-0408">Iron</keyword>
<dbReference type="Gene3D" id="2.40.170.20">
    <property type="entry name" value="TonB-dependent receptor, beta-barrel domain"/>
    <property type="match status" value="1"/>
</dbReference>
<dbReference type="HOGENOM" id="CLU_008287_9_0_5"/>
<evidence type="ECO:0000256" key="4">
    <source>
        <dbReference type="ARBA" id="ARBA00022452"/>
    </source>
</evidence>
<dbReference type="InterPro" id="IPR037066">
    <property type="entry name" value="Plug_dom_sf"/>
</dbReference>